<reference evidence="1 2" key="1">
    <citation type="journal article" date="2017" name="Infect. Genet. Evol.">
        <title>Comparative genome analysis of fish pathogen Flavobacterium columnare reveals extensive sequence diversity within the species.</title>
        <authorList>
            <person name="Kayansamruaj P."/>
            <person name="Dong H.T."/>
            <person name="Hirono I."/>
            <person name="Kondo H."/>
            <person name="Senapin S."/>
            <person name="Rodkhum C."/>
        </authorList>
    </citation>
    <scope>NUCLEOTIDE SEQUENCE [LARGE SCALE GENOMIC DNA]</scope>
    <source>
        <strain evidence="1 2">1214</strain>
    </source>
</reference>
<protein>
    <submittedName>
        <fullName evidence="1">Uncharacterized protein</fullName>
    </submittedName>
</protein>
<dbReference type="AlphaFoldDB" id="A0A246GEE3"/>
<gene>
    <name evidence="1" type="ORF">BWK62_00505</name>
</gene>
<comment type="caution">
    <text evidence="1">The sequence shown here is derived from an EMBL/GenBank/DDBJ whole genome shotgun (WGS) entry which is preliminary data.</text>
</comment>
<evidence type="ECO:0000313" key="2">
    <source>
        <dbReference type="Proteomes" id="UP000198034"/>
    </source>
</evidence>
<dbReference type="OrthoDB" id="1271774at2"/>
<accession>A0A246GEE3</accession>
<proteinExistence type="predicted"/>
<dbReference type="Proteomes" id="UP000198034">
    <property type="component" value="Unassembled WGS sequence"/>
</dbReference>
<dbReference type="EMBL" id="MTCY01000001">
    <property type="protein sequence ID" value="OWP79750.1"/>
    <property type="molecule type" value="Genomic_DNA"/>
</dbReference>
<name>A0A246GEE3_9FLAO</name>
<sequence>MLGIFNSKKEDWLIPNPKNFSARYKMLTQNTFLMGVENKPLEMKTETILQINQRITNDFIETAVTVESIKGDSPNEELQDHLTKTLALSDISKTLLFQRNPSGKFLSIKNKVKLKNDWEKWKNTEIHKLFKEEKEKEKFILNYEKGFEKIDQTIPFSFQNAVLIPALYSFKSYQNNKNSFSPLSLNSKLIADLIITYEMSTTRTEINNIGEAKINLKSRLLNTAEMKRILENLYSNSNNFSTKNYQFGIYLDYVLERETGKILKSMFSLTEIIQEHLRYDLTIELNEI</sequence>
<evidence type="ECO:0000313" key="1">
    <source>
        <dbReference type="EMBL" id="OWP79750.1"/>
    </source>
</evidence>
<organism evidence="1 2">
    <name type="scientific">Flavobacterium columnare</name>
    <dbReference type="NCBI Taxonomy" id="996"/>
    <lineage>
        <taxon>Bacteria</taxon>
        <taxon>Pseudomonadati</taxon>
        <taxon>Bacteroidota</taxon>
        <taxon>Flavobacteriia</taxon>
        <taxon>Flavobacteriales</taxon>
        <taxon>Flavobacteriaceae</taxon>
        <taxon>Flavobacterium</taxon>
    </lineage>
</organism>